<dbReference type="Proteomes" id="UP000654004">
    <property type="component" value="Unassembled WGS sequence"/>
</dbReference>
<dbReference type="Gene3D" id="3.30.70.270">
    <property type="match status" value="1"/>
</dbReference>
<dbReference type="PANTHER" id="PTHR45138">
    <property type="entry name" value="REGULATORY COMPONENTS OF SENSORY TRANSDUCTION SYSTEM"/>
    <property type="match status" value="1"/>
</dbReference>
<dbReference type="InterPro" id="IPR050469">
    <property type="entry name" value="Diguanylate_Cyclase"/>
</dbReference>
<dbReference type="InterPro" id="IPR000160">
    <property type="entry name" value="GGDEF_dom"/>
</dbReference>
<keyword evidence="3" id="KW-1133">Transmembrane helix</keyword>
<dbReference type="EC" id="2.7.7.65" evidence="1"/>
<keyword evidence="6" id="KW-1185">Reference proteome</keyword>
<sequence>MNIKTDVLTADEADYGIQASRIFALVLLCINIVFISYFYYRDYHLIVLMDAIFMVIFIALYGLSYTVYALLIKESLMVLSLLQIMLLSVVFIGSDSGMHLYTIGMIPATYIFVSRRQIWPRIRMATLCTLGLVFAETQTIVEPVYIMSQHELMAIKVIVIASVCAIVFSFFLLFFNYIQANNIQLKKLSEIDELTKIANRRLFLQHLKTHTKESITHSVLLIDIDHFKHINDQYGHAGGDEVLKHVSGLMRSFCQQNDIVARLGGEEFAIFLFNTTLVQATVRAENLCKTIEGSPTDTILFSQPIPCTVSIGVNVLTEDIKTSLGNADKAMYSAKVNGRNQVVSIK</sequence>
<name>A0ABQ2QFB7_9GAMM</name>
<feature type="transmembrane region" description="Helical" evidence="3">
    <location>
        <begin position="46"/>
        <end position="68"/>
    </location>
</feature>
<dbReference type="InterPro" id="IPR043128">
    <property type="entry name" value="Rev_trsase/Diguanyl_cyclase"/>
</dbReference>
<feature type="transmembrane region" description="Helical" evidence="3">
    <location>
        <begin position="153"/>
        <end position="178"/>
    </location>
</feature>
<feature type="transmembrane region" description="Helical" evidence="3">
    <location>
        <begin position="22"/>
        <end position="40"/>
    </location>
</feature>
<dbReference type="NCBIfam" id="TIGR00254">
    <property type="entry name" value="GGDEF"/>
    <property type="match status" value="1"/>
</dbReference>
<feature type="transmembrane region" description="Helical" evidence="3">
    <location>
        <begin position="75"/>
        <end position="92"/>
    </location>
</feature>
<evidence type="ECO:0000256" key="3">
    <source>
        <dbReference type="SAM" id="Phobius"/>
    </source>
</evidence>
<accession>A0ABQ2QFB7</accession>
<dbReference type="RefSeq" id="WP_188953379.1">
    <property type="nucleotide sequence ID" value="NZ_BMQW01000001.1"/>
</dbReference>
<keyword evidence="3" id="KW-0472">Membrane</keyword>
<dbReference type="SMART" id="SM00267">
    <property type="entry name" value="GGDEF"/>
    <property type="match status" value="1"/>
</dbReference>
<gene>
    <name evidence="5" type="ORF">GCM10009410_07190</name>
</gene>
<dbReference type="EMBL" id="BMQW01000001">
    <property type="protein sequence ID" value="GGP77210.1"/>
    <property type="molecule type" value="Genomic_DNA"/>
</dbReference>
<dbReference type="PANTHER" id="PTHR45138:SF9">
    <property type="entry name" value="DIGUANYLATE CYCLASE DGCM-RELATED"/>
    <property type="match status" value="1"/>
</dbReference>
<evidence type="ECO:0000313" key="5">
    <source>
        <dbReference type="EMBL" id="GGP77210.1"/>
    </source>
</evidence>
<protein>
    <recommendedName>
        <fullName evidence="1">diguanylate cyclase</fullName>
        <ecNumber evidence="1">2.7.7.65</ecNumber>
    </recommendedName>
</protein>
<feature type="transmembrane region" description="Helical" evidence="3">
    <location>
        <begin position="98"/>
        <end position="113"/>
    </location>
</feature>
<keyword evidence="3" id="KW-0812">Transmembrane</keyword>
<dbReference type="Pfam" id="PF00990">
    <property type="entry name" value="GGDEF"/>
    <property type="match status" value="1"/>
</dbReference>
<proteinExistence type="predicted"/>
<dbReference type="InterPro" id="IPR029787">
    <property type="entry name" value="Nucleotide_cyclase"/>
</dbReference>
<dbReference type="SUPFAM" id="SSF55073">
    <property type="entry name" value="Nucleotide cyclase"/>
    <property type="match status" value="1"/>
</dbReference>
<feature type="domain" description="GGDEF" evidence="4">
    <location>
        <begin position="215"/>
        <end position="346"/>
    </location>
</feature>
<comment type="catalytic activity">
    <reaction evidence="2">
        <text>2 GTP = 3',3'-c-di-GMP + 2 diphosphate</text>
        <dbReference type="Rhea" id="RHEA:24898"/>
        <dbReference type="ChEBI" id="CHEBI:33019"/>
        <dbReference type="ChEBI" id="CHEBI:37565"/>
        <dbReference type="ChEBI" id="CHEBI:58805"/>
        <dbReference type="EC" id="2.7.7.65"/>
    </reaction>
</comment>
<evidence type="ECO:0000256" key="1">
    <source>
        <dbReference type="ARBA" id="ARBA00012528"/>
    </source>
</evidence>
<organism evidence="5 6">
    <name type="scientific">Shewanella ulleungensis</name>
    <dbReference type="NCBI Taxonomy" id="2282699"/>
    <lineage>
        <taxon>Bacteria</taxon>
        <taxon>Pseudomonadati</taxon>
        <taxon>Pseudomonadota</taxon>
        <taxon>Gammaproteobacteria</taxon>
        <taxon>Alteromonadales</taxon>
        <taxon>Shewanellaceae</taxon>
        <taxon>Shewanella</taxon>
    </lineage>
</organism>
<evidence type="ECO:0000256" key="2">
    <source>
        <dbReference type="ARBA" id="ARBA00034247"/>
    </source>
</evidence>
<evidence type="ECO:0000313" key="6">
    <source>
        <dbReference type="Proteomes" id="UP000654004"/>
    </source>
</evidence>
<dbReference type="CDD" id="cd01949">
    <property type="entry name" value="GGDEF"/>
    <property type="match status" value="1"/>
</dbReference>
<evidence type="ECO:0000259" key="4">
    <source>
        <dbReference type="PROSITE" id="PS50887"/>
    </source>
</evidence>
<dbReference type="PROSITE" id="PS50887">
    <property type="entry name" value="GGDEF"/>
    <property type="match status" value="1"/>
</dbReference>
<comment type="caution">
    <text evidence="5">The sequence shown here is derived from an EMBL/GenBank/DDBJ whole genome shotgun (WGS) entry which is preliminary data.</text>
</comment>
<reference evidence="6" key="1">
    <citation type="journal article" date="2019" name="Int. J. Syst. Evol. Microbiol.">
        <title>The Global Catalogue of Microorganisms (GCM) 10K type strain sequencing project: providing services to taxonomists for standard genome sequencing and annotation.</title>
        <authorList>
            <consortium name="The Broad Institute Genomics Platform"/>
            <consortium name="The Broad Institute Genome Sequencing Center for Infectious Disease"/>
            <person name="Wu L."/>
            <person name="Ma J."/>
        </authorList>
    </citation>
    <scope>NUCLEOTIDE SEQUENCE [LARGE SCALE GENOMIC DNA]</scope>
    <source>
        <strain evidence="6">JCM 32305</strain>
    </source>
</reference>